<dbReference type="InterPro" id="IPR001867">
    <property type="entry name" value="OmpR/PhoB-type_DNA-bd"/>
</dbReference>
<dbReference type="InterPro" id="IPR051677">
    <property type="entry name" value="AfsR-DnrI-RedD_regulator"/>
</dbReference>
<dbReference type="RefSeq" id="WP_344159464.1">
    <property type="nucleotide sequence ID" value="NZ_BAAAPC010000001.1"/>
</dbReference>
<dbReference type="Gene3D" id="1.10.10.10">
    <property type="entry name" value="Winged helix-like DNA-binding domain superfamily/Winged helix DNA-binding domain"/>
    <property type="match status" value="1"/>
</dbReference>
<evidence type="ECO:0000256" key="6">
    <source>
        <dbReference type="SAM" id="MobiDB-lite"/>
    </source>
</evidence>
<evidence type="ECO:0000256" key="4">
    <source>
        <dbReference type="ARBA" id="ARBA00023163"/>
    </source>
</evidence>
<proteinExistence type="inferred from homology"/>
<feature type="region of interest" description="Disordered" evidence="6">
    <location>
        <begin position="637"/>
        <end position="659"/>
    </location>
</feature>
<evidence type="ECO:0000259" key="7">
    <source>
        <dbReference type="PROSITE" id="PS51755"/>
    </source>
</evidence>
<comment type="caution">
    <text evidence="8">The sequence shown here is derived from an EMBL/GenBank/DDBJ whole genome shotgun (WGS) entry which is preliminary data.</text>
</comment>
<gene>
    <name evidence="8" type="ORF">GCM10009799_02020</name>
</gene>
<dbReference type="Pfam" id="PF00486">
    <property type="entry name" value="Trans_reg_C"/>
    <property type="match status" value="1"/>
</dbReference>
<accession>A0ABN2S5M5</accession>
<evidence type="ECO:0000313" key="8">
    <source>
        <dbReference type="EMBL" id="GAA1980484.1"/>
    </source>
</evidence>
<dbReference type="SUPFAM" id="SSF52540">
    <property type="entry name" value="P-loop containing nucleoside triphosphate hydrolases"/>
    <property type="match status" value="1"/>
</dbReference>
<feature type="compositionally biased region" description="Pro residues" evidence="6">
    <location>
        <begin position="270"/>
        <end position="282"/>
    </location>
</feature>
<dbReference type="InterPro" id="IPR027417">
    <property type="entry name" value="P-loop_NTPase"/>
</dbReference>
<protein>
    <recommendedName>
        <fullName evidence="7">OmpR/PhoB-type domain-containing protein</fullName>
    </recommendedName>
</protein>
<keyword evidence="3 5" id="KW-0238">DNA-binding</keyword>
<dbReference type="PANTHER" id="PTHR35807:SF1">
    <property type="entry name" value="TRANSCRIPTIONAL REGULATOR REDD"/>
    <property type="match status" value="1"/>
</dbReference>
<dbReference type="SUPFAM" id="SSF46894">
    <property type="entry name" value="C-terminal effector domain of the bipartite response regulators"/>
    <property type="match status" value="1"/>
</dbReference>
<evidence type="ECO:0000256" key="1">
    <source>
        <dbReference type="ARBA" id="ARBA00005820"/>
    </source>
</evidence>
<evidence type="ECO:0000313" key="9">
    <source>
        <dbReference type="Proteomes" id="UP001501585"/>
    </source>
</evidence>
<dbReference type="SUPFAM" id="SSF48452">
    <property type="entry name" value="TPR-like"/>
    <property type="match status" value="1"/>
</dbReference>
<dbReference type="SMART" id="SM01043">
    <property type="entry name" value="BTAD"/>
    <property type="match status" value="1"/>
</dbReference>
<comment type="similarity">
    <text evidence="1">Belongs to the AfsR/DnrI/RedD regulatory family.</text>
</comment>
<dbReference type="PRINTS" id="PR00364">
    <property type="entry name" value="DISEASERSIST"/>
</dbReference>
<keyword evidence="9" id="KW-1185">Reference proteome</keyword>
<reference evidence="8 9" key="1">
    <citation type="journal article" date="2019" name="Int. J. Syst. Evol. Microbiol.">
        <title>The Global Catalogue of Microorganisms (GCM) 10K type strain sequencing project: providing services to taxonomists for standard genome sequencing and annotation.</title>
        <authorList>
            <consortium name="The Broad Institute Genomics Platform"/>
            <consortium name="The Broad Institute Genome Sequencing Center for Infectious Disease"/>
            <person name="Wu L."/>
            <person name="Ma J."/>
        </authorList>
    </citation>
    <scope>NUCLEOTIDE SEQUENCE [LARGE SCALE GENOMIC DNA]</scope>
    <source>
        <strain evidence="8 9">JCM 15313</strain>
    </source>
</reference>
<dbReference type="PANTHER" id="PTHR35807">
    <property type="entry name" value="TRANSCRIPTIONAL REGULATOR REDD-RELATED"/>
    <property type="match status" value="1"/>
</dbReference>
<dbReference type="CDD" id="cd15831">
    <property type="entry name" value="BTAD"/>
    <property type="match status" value="1"/>
</dbReference>
<keyword evidence="2" id="KW-0805">Transcription regulation</keyword>
<dbReference type="InterPro" id="IPR011990">
    <property type="entry name" value="TPR-like_helical_dom_sf"/>
</dbReference>
<feature type="DNA-binding region" description="OmpR/PhoB-type" evidence="5">
    <location>
        <begin position="1"/>
        <end position="95"/>
    </location>
</feature>
<evidence type="ECO:0000256" key="5">
    <source>
        <dbReference type="PROSITE-ProRule" id="PRU01091"/>
    </source>
</evidence>
<name>A0ABN2S5M5_9ACTN</name>
<dbReference type="EMBL" id="BAAAPC010000001">
    <property type="protein sequence ID" value="GAA1980484.1"/>
    <property type="molecule type" value="Genomic_DNA"/>
</dbReference>
<dbReference type="SMART" id="SM00862">
    <property type="entry name" value="Trans_reg_C"/>
    <property type="match status" value="1"/>
</dbReference>
<dbReference type="InterPro" id="IPR016032">
    <property type="entry name" value="Sig_transdc_resp-reg_C-effctor"/>
</dbReference>
<keyword evidence="4" id="KW-0804">Transcription</keyword>
<dbReference type="InterPro" id="IPR036388">
    <property type="entry name" value="WH-like_DNA-bd_sf"/>
</dbReference>
<dbReference type="Pfam" id="PF03704">
    <property type="entry name" value="BTAD"/>
    <property type="match status" value="1"/>
</dbReference>
<dbReference type="Gene3D" id="1.25.40.10">
    <property type="entry name" value="Tetratricopeptide repeat domain"/>
    <property type="match status" value="1"/>
</dbReference>
<sequence>MTQTTEFLVLGSLEVRRSGELIRLRGMRQQRLLALLLLNANRVVPVDYLVDELWEVPPPSARPQVHNAVRDLRRVLPAADESCLATADIGYRLTVPQDAVDAYRFGRRVRAAATAEREGRSTEAVRLLQSAVDLWRGDAFAGIQCPAAAGAAVKLNEQRLTAIEDLMALRLKLGESRSLIGELHALIAEYPLRDSLRCSLMTALWRSGRQADALAVYDEGRRRLAEELGLDPSPQLKSVHASILAGSPDERGAGGADSAADPDADGAPARPAPTPDDPPSPAAPAAGDHGNYLPADLTDFTARSVDLRTVLSAAGPGRTGGSPLVVAIDGMGGVGKTTLAVHVAHRVRRRYPDGQYFIDLHGFSPTHRPVVPEQALGTLLRTSGLGPDAIPEGLEERSALWRSRLAGRRCLVVLDDAADSAQVRPLLPGAGGALALVTSRRKLTALDGALPVCLDVLPHEDAVALFTRVVGERRATREPAQVATAVELCGYLPLAIRIAATRLRDRPAWAVADLTARLANTERRTRCLRTAERDVISSLRMSYQYLSPSQRRFSRLLSLDPSASFGIEAAAAITGLPAADVEGYIDVLLDNNLVRQHAPDHFSFHTLVHDCTREVLTEDADAEFAAEAALIEKWRLSPRPSPSVGDPHPCGSSLIPDAG</sequence>
<feature type="region of interest" description="Disordered" evidence="6">
    <location>
        <begin position="245"/>
        <end position="295"/>
    </location>
</feature>
<dbReference type="Gene3D" id="3.40.50.300">
    <property type="entry name" value="P-loop containing nucleotide triphosphate hydrolases"/>
    <property type="match status" value="1"/>
</dbReference>
<organism evidence="8 9">
    <name type="scientific">Nocardiopsis rhodophaea</name>
    <dbReference type="NCBI Taxonomy" id="280238"/>
    <lineage>
        <taxon>Bacteria</taxon>
        <taxon>Bacillati</taxon>
        <taxon>Actinomycetota</taxon>
        <taxon>Actinomycetes</taxon>
        <taxon>Streptosporangiales</taxon>
        <taxon>Nocardiopsidaceae</taxon>
        <taxon>Nocardiopsis</taxon>
    </lineage>
</organism>
<dbReference type="InterPro" id="IPR002182">
    <property type="entry name" value="NB-ARC"/>
</dbReference>
<dbReference type="Pfam" id="PF00931">
    <property type="entry name" value="NB-ARC"/>
    <property type="match status" value="1"/>
</dbReference>
<feature type="compositionally biased region" description="Low complexity" evidence="6">
    <location>
        <begin position="256"/>
        <end position="269"/>
    </location>
</feature>
<dbReference type="PROSITE" id="PS51755">
    <property type="entry name" value="OMPR_PHOB"/>
    <property type="match status" value="1"/>
</dbReference>
<feature type="domain" description="OmpR/PhoB-type" evidence="7">
    <location>
        <begin position="1"/>
        <end position="95"/>
    </location>
</feature>
<dbReference type="InterPro" id="IPR005158">
    <property type="entry name" value="BTAD"/>
</dbReference>
<dbReference type="Proteomes" id="UP001501585">
    <property type="component" value="Unassembled WGS sequence"/>
</dbReference>
<evidence type="ECO:0000256" key="2">
    <source>
        <dbReference type="ARBA" id="ARBA00023015"/>
    </source>
</evidence>
<evidence type="ECO:0000256" key="3">
    <source>
        <dbReference type="ARBA" id="ARBA00023125"/>
    </source>
</evidence>